<dbReference type="EMBL" id="JBEPSJ010000001">
    <property type="protein sequence ID" value="MET4581788.1"/>
    <property type="molecule type" value="Genomic_DNA"/>
</dbReference>
<evidence type="ECO:0000313" key="1">
    <source>
        <dbReference type="EMBL" id="MET4581788.1"/>
    </source>
</evidence>
<name>A0ABV2QMP8_9MICO</name>
<evidence type="ECO:0000313" key="2">
    <source>
        <dbReference type="Proteomes" id="UP001549257"/>
    </source>
</evidence>
<accession>A0ABV2QMP8</accession>
<keyword evidence="2" id="KW-1185">Reference proteome</keyword>
<comment type="caution">
    <text evidence="1">The sequence shown here is derived from an EMBL/GenBank/DDBJ whole genome shotgun (WGS) entry which is preliminary data.</text>
</comment>
<dbReference type="Proteomes" id="UP001549257">
    <property type="component" value="Unassembled WGS sequence"/>
</dbReference>
<sequence length="62" mass="6406">MAAAVFVTLVAAGCLGLAVASLVALSALRSRRVDVDRGGRDLELATAMSDVQADIEKGQRGY</sequence>
<reference evidence="1 2" key="1">
    <citation type="submission" date="2024-06" db="EMBL/GenBank/DDBJ databases">
        <title>Sorghum-associated microbial communities from plants grown in Nebraska, USA.</title>
        <authorList>
            <person name="Schachtman D."/>
        </authorList>
    </citation>
    <scope>NUCLEOTIDE SEQUENCE [LARGE SCALE GENOMIC DNA]</scope>
    <source>
        <strain evidence="1 2">2857</strain>
    </source>
</reference>
<gene>
    <name evidence="1" type="ORF">ABIE21_001278</name>
</gene>
<organism evidence="1 2">
    <name type="scientific">Conyzicola nivalis</name>
    <dbReference type="NCBI Taxonomy" id="1477021"/>
    <lineage>
        <taxon>Bacteria</taxon>
        <taxon>Bacillati</taxon>
        <taxon>Actinomycetota</taxon>
        <taxon>Actinomycetes</taxon>
        <taxon>Micrococcales</taxon>
        <taxon>Microbacteriaceae</taxon>
        <taxon>Conyzicola</taxon>
    </lineage>
</organism>
<proteinExistence type="predicted"/>
<dbReference type="RefSeq" id="WP_354023951.1">
    <property type="nucleotide sequence ID" value="NZ_JBEPSJ010000001.1"/>
</dbReference>
<protein>
    <submittedName>
        <fullName evidence="1">Uncharacterized protein</fullName>
    </submittedName>
</protein>